<name>A0ABY0URR2_PSECE</name>
<sequence length="41" mass="4795">MLIHMDRCAFEVTLGFLFFLLLRIDEVDSLNLESSLSTYLQ</sequence>
<organism evidence="1 2">
    <name type="scientific">Pseudomonas cedrina</name>
    <dbReference type="NCBI Taxonomy" id="651740"/>
    <lineage>
        <taxon>Bacteria</taxon>
        <taxon>Pseudomonadati</taxon>
        <taxon>Pseudomonadota</taxon>
        <taxon>Gammaproteobacteria</taxon>
        <taxon>Pseudomonadales</taxon>
        <taxon>Pseudomonadaceae</taxon>
        <taxon>Pseudomonas</taxon>
    </lineage>
</organism>
<reference evidence="1 2" key="1">
    <citation type="submission" date="2016-10" db="EMBL/GenBank/DDBJ databases">
        <authorList>
            <person name="Varghese N."/>
            <person name="Submissions S."/>
        </authorList>
    </citation>
    <scope>NUCLEOTIDE SEQUENCE [LARGE SCALE GENOMIC DNA]</scope>
    <source>
        <strain evidence="1 2">BS2981</strain>
    </source>
</reference>
<accession>A0ABY0URR2</accession>
<keyword evidence="2" id="KW-1185">Reference proteome</keyword>
<proteinExistence type="predicted"/>
<evidence type="ECO:0000313" key="2">
    <source>
        <dbReference type="Proteomes" id="UP000199576"/>
    </source>
</evidence>
<dbReference type="EMBL" id="LT629753">
    <property type="protein sequence ID" value="SDT09085.1"/>
    <property type="molecule type" value="Genomic_DNA"/>
</dbReference>
<dbReference type="Proteomes" id="UP000199576">
    <property type="component" value="Chromosome I"/>
</dbReference>
<evidence type="ECO:0000313" key="1">
    <source>
        <dbReference type="EMBL" id="SDT09085.1"/>
    </source>
</evidence>
<gene>
    <name evidence="1" type="ORF">SAMN04490182_3253</name>
</gene>
<protein>
    <submittedName>
        <fullName evidence="1">Uncharacterized protein</fullName>
    </submittedName>
</protein>